<reference evidence="1" key="1">
    <citation type="submission" date="2023-02" db="EMBL/GenBank/DDBJ databases">
        <title>Pan-genomic study of Fusobacterium nucleatum reveals the distribution of pathogenic genes and functional clusters at subspecies and strain levels.</title>
        <authorList>
            <person name="Feng Q."/>
            <person name="Sun T."/>
        </authorList>
    </citation>
    <scope>NUCLEOTIDE SEQUENCE</scope>
    <source>
        <strain evidence="1">FNV</strain>
    </source>
</reference>
<dbReference type="EMBL" id="CP117525">
    <property type="protein sequence ID" value="WDA43660.1"/>
    <property type="molecule type" value="Genomic_DNA"/>
</dbReference>
<name>A0AAX3MAG4_FUSNU</name>
<sequence length="44" mass="5246">METVVNRGFIGEVKEEVEYDIFNKIQKIESDFDKQIENLKRGKK</sequence>
<gene>
    <name evidence="1" type="ORF">PSR69_08230</name>
</gene>
<accession>A0AAX3MAG4</accession>
<protein>
    <submittedName>
        <fullName evidence="1">Uncharacterized protein</fullName>
    </submittedName>
</protein>
<dbReference type="Proteomes" id="UP001214996">
    <property type="component" value="Chromosome"/>
</dbReference>
<evidence type="ECO:0000313" key="1">
    <source>
        <dbReference type="EMBL" id="WDA43660.1"/>
    </source>
</evidence>
<dbReference type="AlphaFoldDB" id="A0AAX3MAG4"/>
<evidence type="ECO:0000313" key="2">
    <source>
        <dbReference type="Proteomes" id="UP001214996"/>
    </source>
</evidence>
<proteinExistence type="predicted"/>
<dbReference type="RefSeq" id="WP_273833208.1">
    <property type="nucleotide sequence ID" value="NZ_CP117525.1"/>
</dbReference>
<organism evidence="1 2">
    <name type="scientific">Fusobacterium nucleatum</name>
    <dbReference type="NCBI Taxonomy" id="851"/>
    <lineage>
        <taxon>Bacteria</taxon>
        <taxon>Fusobacteriati</taxon>
        <taxon>Fusobacteriota</taxon>
        <taxon>Fusobacteriia</taxon>
        <taxon>Fusobacteriales</taxon>
        <taxon>Fusobacteriaceae</taxon>
        <taxon>Fusobacterium</taxon>
    </lineage>
</organism>